<reference evidence="6" key="1">
    <citation type="submission" date="2025-08" db="UniProtKB">
        <authorList>
            <consortium name="RefSeq"/>
        </authorList>
    </citation>
    <scope>IDENTIFICATION</scope>
</reference>
<evidence type="ECO:0000313" key="5">
    <source>
        <dbReference type="Proteomes" id="UP000504615"/>
    </source>
</evidence>
<keyword evidence="5" id="KW-1185">Reference proteome</keyword>
<evidence type="ECO:0000256" key="2">
    <source>
        <dbReference type="ARBA" id="ARBA00043942"/>
    </source>
</evidence>
<dbReference type="AlphaFoldDB" id="A0A6I9VU25"/>
<evidence type="ECO:0000256" key="3">
    <source>
        <dbReference type="ARBA" id="ARBA00044072"/>
    </source>
</evidence>
<name>A0A6I9VU25_9HYME</name>
<dbReference type="Proteomes" id="UP000504615">
    <property type="component" value="Unplaced"/>
</dbReference>
<organism evidence="5 6">
    <name type="scientific">Pogonomyrmex barbatus</name>
    <name type="common">red harvester ant</name>
    <dbReference type="NCBI Taxonomy" id="144034"/>
    <lineage>
        <taxon>Eukaryota</taxon>
        <taxon>Metazoa</taxon>
        <taxon>Ecdysozoa</taxon>
        <taxon>Arthropoda</taxon>
        <taxon>Hexapoda</taxon>
        <taxon>Insecta</taxon>
        <taxon>Pterygota</taxon>
        <taxon>Neoptera</taxon>
        <taxon>Endopterygota</taxon>
        <taxon>Hymenoptera</taxon>
        <taxon>Apocrita</taxon>
        <taxon>Aculeata</taxon>
        <taxon>Formicoidea</taxon>
        <taxon>Formicidae</taxon>
        <taxon>Myrmicinae</taxon>
        <taxon>Pogonomyrmex</taxon>
    </lineage>
</organism>
<protein>
    <recommendedName>
        <fullName evidence="3">Synaptic plasticity regulator PANTS</fullName>
    </recommendedName>
    <alternativeName>
        <fullName evidence="4">Plasticity-associated neural transcript short</fullName>
    </alternativeName>
</protein>
<proteinExistence type="inferred from homology"/>
<comment type="similarity">
    <text evidence="1">Belongs to the UPF0545 family.</text>
</comment>
<comment type="subcellular location">
    <subcellularLocation>
        <location evidence="2">Synaptic cleft</location>
    </subcellularLocation>
</comment>
<dbReference type="PANTHER" id="PTHR28052:SF1">
    <property type="entry name" value="UPF0545 PROTEIN C22ORF39"/>
    <property type="match status" value="1"/>
</dbReference>
<dbReference type="PANTHER" id="PTHR28052">
    <property type="entry name" value="UPF0545 PROTEIN C22ORF39"/>
    <property type="match status" value="1"/>
</dbReference>
<dbReference type="Pfam" id="PF11326">
    <property type="entry name" value="PANTS-like"/>
    <property type="match status" value="1"/>
</dbReference>
<dbReference type="GeneID" id="105424165"/>
<dbReference type="OrthoDB" id="5946508at2759"/>
<sequence length="146" mass="17840">MGEADKEKASRQYDWSIRPCILYKDEYDDCTSIKARFHQYFIFGESIDCNQWKIDYDNCYQWQKYKSEEAYAKLIQSEKQRRINRLQSHYQNNVWERREKPPENWNAPLPEWMEKNFENSYLQIRSKEMKEGTEQVSPLNSKCTIL</sequence>
<evidence type="ECO:0000256" key="1">
    <source>
        <dbReference type="ARBA" id="ARBA00006412"/>
    </source>
</evidence>
<accession>A0A6I9VU25</accession>
<evidence type="ECO:0000256" key="4">
    <source>
        <dbReference type="ARBA" id="ARBA00044235"/>
    </source>
</evidence>
<dbReference type="InterPro" id="IPR021475">
    <property type="entry name" value="Pants/Emi1-like"/>
</dbReference>
<dbReference type="KEGG" id="pbar:105424165"/>
<dbReference type="RefSeq" id="XP_011632556.1">
    <property type="nucleotide sequence ID" value="XM_011634254.2"/>
</dbReference>
<dbReference type="GO" id="GO:0043083">
    <property type="term" value="C:synaptic cleft"/>
    <property type="evidence" value="ECO:0007669"/>
    <property type="project" value="UniProtKB-SubCell"/>
</dbReference>
<gene>
    <name evidence="6" type="primary">LOC105424165</name>
</gene>
<evidence type="ECO:0000313" key="6">
    <source>
        <dbReference type="RefSeq" id="XP_011632556.1"/>
    </source>
</evidence>